<reference evidence="1 2" key="1">
    <citation type="submission" date="2019-05" db="EMBL/GenBank/DDBJ databases">
        <title>Mikania micrantha, genome provides insights into the molecular mechanism of rapid growth.</title>
        <authorList>
            <person name="Liu B."/>
        </authorList>
    </citation>
    <scope>NUCLEOTIDE SEQUENCE [LARGE SCALE GENOMIC DNA]</scope>
    <source>
        <strain evidence="1">NLD-2019</strain>
        <tissue evidence="1">Leaf</tissue>
    </source>
</reference>
<evidence type="ECO:0000313" key="2">
    <source>
        <dbReference type="Proteomes" id="UP000326396"/>
    </source>
</evidence>
<gene>
    <name evidence="1" type="ORF">E3N88_00198</name>
</gene>
<dbReference type="Proteomes" id="UP000326396">
    <property type="component" value="Linkage Group LG1"/>
</dbReference>
<dbReference type="AlphaFoldDB" id="A0A5N6PXU6"/>
<evidence type="ECO:0000313" key="1">
    <source>
        <dbReference type="EMBL" id="KAD7477062.1"/>
    </source>
</evidence>
<organism evidence="1 2">
    <name type="scientific">Mikania micrantha</name>
    <name type="common">bitter vine</name>
    <dbReference type="NCBI Taxonomy" id="192012"/>
    <lineage>
        <taxon>Eukaryota</taxon>
        <taxon>Viridiplantae</taxon>
        <taxon>Streptophyta</taxon>
        <taxon>Embryophyta</taxon>
        <taxon>Tracheophyta</taxon>
        <taxon>Spermatophyta</taxon>
        <taxon>Magnoliopsida</taxon>
        <taxon>eudicotyledons</taxon>
        <taxon>Gunneridae</taxon>
        <taxon>Pentapetalae</taxon>
        <taxon>asterids</taxon>
        <taxon>campanulids</taxon>
        <taxon>Asterales</taxon>
        <taxon>Asteraceae</taxon>
        <taxon>Asteroideae</taxon>
        <taxon>Heliantheae alliance</taxon>
        <taxon>Eupatorieae</taxon>
        <taxon>Mikania</taxon>
    </lineage>
</organism>
<accession>A0A5N6PXU6</accession>
<protein>
    <submittedName>
        <fullName evidence="1">Uncharacterized protein</fullName>
    </submittedName>
</protein>
<sequence>MPTSEASQNCHLLHTGFANPQLTTVNLLPLIIANNQHKCSSPVTPSSQTVLPKHFITSSSAVKQPFAIPICACSNNPGCDPCQQQNPLLSSTHHIAKTRRPICAPAAMAATHPKAPPSKVDSQTGQALIPIVGSGPKTHTKLTQYNCVFIELVKQRLQREKRELASAVNKIFAHLNKRYEPLLDERVATPRERETTSRFSGSSYCRRGRDQRVEMEMDQREIKRDRTGSCYCHLRQNAREKDGEQVCENVRKRPEGKPDALYLPLAATHRHNCVAATAFRTI</sequence>
<dbReference type="EMBL" id="SZYD01000001">
    <property type="protein sequence ID" value="KAD7477062.1"/>
    <property type="molecule type" value="Genomic_DNA"/>
</dbReference>
<keyword evidence="2" id="KW-1185">Reference proteome</keyword>
<comment type="caution">
    <text evidence="1">The sequence shown here is derived from an EMBL/GenBank/DDBJ whole genome shotgun (WGS) entry which is preliminary data.</text>
</comment>
<proteinExistence type="predicted"/>
<name>A0A5N6PXU6_9ASTR</name>